<name>A0A271J543_9BACT</name>
<feature type="domain" description="Smf/DprA SLOG" evidence="2">
    <location>
        <begin position="90"/>
        <end position="288"/>
    </location>
</feature>
<dbReference type="Pfam" id="PF02481">
    <property type="entry name" value="DNA_processg_A"/>
    <property type="match status" value="1"/>
</dbReference>
<comment type="caution">
    <text evidence="3">The sequence shown here is derived from an EMBL/GenBank/DDBJ whole genome shotgun (WGS) entry which is preliminary data.</text>
</comment>
<dbReference type="Gene3D" id="3.40.50.450">
    <property type="match status" value="1"/>
</dbReference>
<reference evidence="3 4" key="1">
    <citation type="submission" date="2016-11" db="EMBL/GenBank/DDBJ databases">
        <title>Study of marine rhodopsin-containing bacteria.</title>
        <authorList>
            <person name="Yoshizawa S."/>
            <person name="Kumagai Y."/>
            <person name="Kogure K."/>
        </authorList>
    </citation>
    <scope>NUCLEOTIDE SEQUENCE [LARGE SCALE GENOMIC DNA]</scope>
    <source>
        <strain evidence="3 4">SAORIC-28</strain>
    </source>
</reference>
<evidence type="ECO:0000313" key="4">
    <source>
        <dbReference type="Proteomes" id="UP000216339"/>
    </source>
</evidence>
<gene>
    <name evidence="3" type="ORF">BSZ37_17975</name>
</gene>
<proteinExistence type="inferred from homology"/>
<keyword evidence="4" id="KW-1185">Reference proteome</keyword>
<dbReference type="InterPro" id="IPR010994">
    <property type="entry name" value="RuvA_2-like"/>
</dbReference>
<dbReference type="PANTHER" id="PTHR43022:SF1">
    <property type="entry name" value="PROTEIN SMF"/>
    <property type="match status" value="1"/>
</dbReference>
<evidence type="ECO:0000259" key="2">
    <source>
        <dbReference type="Pfam" id="PF02481"/>
    </source>
</evidence>
<dbReference type="SUPFAM" id="SSF102405">
    <property type="entry name" value="MCP/YpsA-like"/>
    <property type="match status" value="1"/>
</dbReference>
<dbReference type="InterPro" id="IPR057666">
    <property type="entry name" value="DrpA_SLOG"/>
</dbReference>
<dbReference type="PANTHER" id="PTHR43022">
    <property type="entry name" value="PROTEIN SMF"/>
    <property type="match status" value="1"/>
</dbReference>
<dbReference type="RefSeq" id="WP_095511865.1">
    <property type="nucleotide sequence ID" value="NZ_MQWD01000001.1"/>
</dbReference>
<dbReference type="EMBL" id="MQWD01000001">
    <property type="protein sequence ID" value="PAP78184.1"/>
    <property type="molecule type" value="Genomic_DNA"/>
</dbReference>
<accession>A0A271J543</accession>
<evidence type="ECO:0000313" key="3">
    <source>
        <dbReference type="EMBL" id="PAP78184.1"/>
    </source>
</evidence>
<sequence>MSAPTTPTTAFALALLSLEGVGRVTAHRLLERFPTAEAVRAAPREQVLLRLKGVAHADRTVAAVCAPSFEETLDEARRRLDALRERQIHVLTPGAPNLPAGLDALDRADRPVVLYAFGDLKALGWPSLAVLAAAPLAAEPFERAQDVARAVLGRGRGLVVGAAHGVDLALQKLSLGAGVPAVAVVGAGLARLERSMRPGATALTRAGGLLVSPFPMTHGPFEHDDRERALVQAALGRAVLAVAPPPGSPEDRAAAWATSTGRPVALLPPAPPEADWADSAHRVIEAEAVAEMVA</sequence>
<dbReference type="Proteomes" id="UP000216339">
    <property type="component" value="Unassembled WGS sequence"/>
</dbReference>
<protein>
    <recommendedName>
        <fullName evidence="2">Smf/DprA SLOG domain-containing protein</fullName>
    </recommendedName>
</protein>
<dbReference type="SUPFAM" id="SSF47781">
    <property type="entry name" value="RuvA domain 2-like"/>
    <property type="match status" value="1"/>
</dbReference>
<dbReference type="AlphaFoldDB" id="A0A271J543"/>
<organism evidence="3 4">
    <name type="scientific">Rubrivirga marina</name>
    <dbReference type="NCBI Taxonomy" id="1196024"/>
    <lineage>
        <taxon>Bacteria</taxon>
        <taxon>Pseudomonadati</taxon>
        <taxon>Rhodothermota</taxon>
        <taxon>Rhodothermia</taxon>
        <taxon>Rhodothermales</taxon>
        <taxon>Rubricoccaceae</taxon>
        <taxon>Rubrivirga</taxon>
    </lineage>
</organism>
<dbReference type="OrthoDB" id="1495849at2"/>
<comment type="similarity">
    <text evidence="1">Belongs to the DprA/Smf family.</text>
</comment>
<dbReference type="InterPro" id="IPR003488">
    <property type="entry name" value="DprA"/>
</dbReference>
<dbReference type="GO" id="GO:0009294">
    <property type="term" value="P:DNA-mediated transformation"/>
    <property type="evidence" value="ECO:0007669"/>
    <property type="project" value="InterPro"/>
</dbReference>
<evidence type="ECO:0000256" key="1">
    <source>
        <dbReference type="ARBA" id="ARBA00006525"/>
    </source>
</evidence>